<sequence length="38" mass="4335">MKTIDNPNNNIQACFCPIFSVSFFSFVFFFLTSSSSFV</sequence>
<protein>
    <submittedName>
        <fullName evidence="2">Uncharacterized protein</fullName>
    </submittedName>
</protein>
<dbReference type="EMBL" id="GGEC01053551">
    <property type="protein sequence ID" value="MBX34035.1"/>
    <property type="molecule type" value="Transcribed_RNA"/>
</dbReference>
<keyword evidence="1" id="KW-0812">Transmembrane</keyword>
<name>A0A2P2MUY7_RHIMU</name>
<keyword evidence="1" id="KW-0472">Membrane</keyword>
<evidence type="ECO:0000256" key="1">
    <source>
        <dbReference type="SAM" id="Phobius"/>
    </source>
</evidence>
<feature type="transmembrane region" description="Helical" evidence="1">
    <location>
        <begin position="12"/>
        <end position="31"/>
    </location>
</feature>
<organism evidence="2">
    <name type="scientific">Rhizophora mucronata</name>
    <name type="common">Asiatic mangrove</name>
    <dbReference type="NCBI Taxonomy" id="61149"/>
    <lineage>
        <taxon>Eukaryota</taxon>
        <taxon>Viridiplantae</taxon>
        <taxon>Streptophyta</taxon>
        <taxon>Embryophyta</taxon>
        <taxon>Tracheophyta</taxon>
        <taxon>Spermatophyta</taxon>
        <taxon>Magnoliopsida</taxon>
        <taxon>eudicotyledons</taxon>
        <taxon>Gunneridae</taxon>
        <taxon>Pentapetalae</taxon>
        <taxon>rosids</taxon>
        <taxon>fabids</taxon>
        <taxon>Malpighiales</taxon>
        <taxon>Rhizophoraceae</taxon>
        <taxon>Rhizophora</taxon>
    </lineage>
</organism>
<accession>A0A2P2MUY7</accession>
<keyword evidence="1" id="KW-1133">Transmembrane helix</keyword>
<proteinExistence type="predicted"/>
<dbReference type="AlphaFoldDB" id="A0A2P2MUY7"/>
<evidence type="ECO:0000313" key="2">
    <source>
        <dbReference type="EMBL" id="MBX34035.1"/>
    </source>
</evidence>
<reference evidence="2" key="1">
    <citation type="submission" date="2018-02" db="EMBL/GenBank/DDBJ databases">
        <title>Rhizophora mucronata_Transcriptome.</title>
        <authorList>
            <person name="Meera S.P."/>
            <person name="Sreeshan A."/>
            <person name="Augustine A."/>
        </authorList>
    </citation>
    <scope>NUCLEOTIDE SEQUENCE</scope>
    <source>
        <tissue evidence="2">Leaf</tissue>
    </source>
</reference>